<comment type="pathway">
    <text evidence="3 9">Polyol metabolism; myo-inositol biosynthesis; myo-inositol from D-glucose 6-phosphate: step 2/2.</text>
</comment>
<dbReference type="PANTHER" id="PTHR20854:SF4">
    <property type="entry name" value="INOSITOL-1-MONOPHOSPHATASE-RELATED"/>
    <property type="match status" value="1"/>
</dbReference>
<evidence type="ECO:0000256" key="2">
    <source>
        <dbReference type="ARBA" id="ARBA00001946"/>
    </source>
</evidence>
<evidence type="ECO:0000256" key="6">
    <source>
        <dbReference type="ARBA" id="ARBA00022801"/>
    </source>
</evidence>
<keyword evidence="11" id="KW-1185">Reference proteome</keyword>
<dbReference type="GO" id="GO:0046872">
    <property type="term" value="F:metal ion binding"/>
    <property type="evidence" value="ECO:0007669"/>
    <property type="project" value="UniProtKB-KW"/>
</dbReference>
<dbReference type="Proteomes" id="UP001367676">
    <property type="component" value="Unassembled WGS sequence"/>
</dbReference>
<evidence type="ECO:0000256" key="3">
    <source>
        <dbReference type="ARBA" id="ARBA00005152"/>
    </source>
</evidence>
<dbReference type="InterPro" id="IPR033942">
    <property type="entry name" value="IMPase"/>
</dbReference>
<dbReference type="GO" id="GO:0008934">
    <property type="term" value="F:inositol monophosphate 1-phosphatase activity"/>
    <property type="evidence" value="ECO:0007669"/>
    <property type="project" value="InterPro"/>
</dbReference>
<evidence type="ECO:0000313" key="10">
    <source>
        <dbReference type="EMBL" id="KAK7574246.1"/>
    </source>
</evidence>
<dbReference type="PRINTS" id="PR00377">
    <property type="entry name" value="IMPHPHTASES"/>
</dbReference>
<name>A0AAN9TK79_9HEMI</name>
<comment type="cofactor">
    <cofactor evidence="2 8 9">
        <name>Mg(2+)</name>
        <dbReference type="ChEBI" id="CHEBI:18420"/>
    </cofactor>
</comment>
<dbReference type="AlphaFoldDB" id="A0AAN9TK79"/>
<evidence type="ECO:0000256" key="7">
    <source>
        <dbReference type="ARBA" id="ARBA00022842"/>
    </source>
</evidence>
<dbReference type="GO" id="GO:0007165">
    <property type="term" value="P:signal transduction"/>
    <property type="evidence" value="ECO:0007669"/>
    <property type="project" value="TreeGrafter"/>
</dbReference>
<organism evidence="10 11">
    <name type="scientific">Parthenolecanium corni</name>
    <dbReference type="NCBI Taxonomy" id="536013"/>
    <lineage>
        <taxon>Eukaryota</taxon>
        <taxon>Metazoa</taxon>
        <taxon>Ecdysozoa</taxon>
        <taxon>Arthropoda</taxon>
        <taxon>Hexapoda</taxon>
        <taxon>Insecta</taxon>
        <taxon>Pterygota</taxon>
        <taxon>Neoptera</taxon>
        <taxon>Paraneoptera</taxon>
        <taxon>Hemiptera</taxon>
        <taxon>Sternorrhyncha</taxon>
        <taxon>Coccoidea</taxon>
        <taxon>Coccidae</taxon>
        <taxon>Parthenolecanium</taxon>
    </lineage>
</organism>
<comment type="catalytic activity">
    <reaction evidence="1 9">
        <text>a myo-inositol phosphate + H2O = myo-inositol + phosphate</text>
        <dbReference type="Rhea" id="RHEA:24056"/>
        <dbReference type="ChEBI" id="CHEBI:15377"/>
        <dbReference type="ChEBI" id="CHEBI:17268"/>
        <dbReference type="ChEBI" id="CHEBI:43474"/>
        <dbReference type="ChEBI" id="CHEBI:84139"/>
        <dbReference type="EC" id="3.1.3.25"/>
    </reaction>
</comment>
<comment type="caution">
    <text evidence="10">The sequence shown here is derived from an EMBL/GenBank/DDBJ whole genome shotgun (WGS) entry which is preliminary data.</text>
</comment>
<dbReference type="PANTHER" id="PTHR20854">
    <property type="entry name" value="INOSITOL MONOPHOSPHATASE"/>
    <property type="match status" value="1"/>
</dbReference>
<proteinExistence type="inferred from homology"/>
<evidence type="ECO:0000256" key="8">
    <source>
        <dbReference type="PIRSR" id="PIRSR600760-2"/>
    </source>
</evidence>
<dbReference type="PROSITE" id="PS00629">
    <property type="entry name" value="IMP_1"/>
    <property type="match status" value="1"/>
</dbReference>
<keyword evidence="6 9" id="KW-0378">Hydrolase</keyword>
<feature type="binding site" evidence="8">
    <location>
        <position position="91"/>
    </location>
    <ligand>
        <name>Mg(2+)</name>
        <dbReference type="ChEBI" id="CHEBI:18420"/>
        <label>1</label>
        <note>catalytic</note>
    </ligand>
</feature>
<evidence type="ECO:0000313" key="11">
    <source>
        <dbReference type="Proteomes" id="UP001367676"/>
    </source>
</evidence>
<dbReference type="InterPro" id="IPR020552">
    <property type="entry name" value="Inositol_monoPase_Li-sen"/>
</dbReference>
<sequence>METELEKYMSCAMELTKQSSQLIRDRIWSEKKDIQTKSHRHDFVTETDQEIEKLLITGLSSQFPDHKFIGEETTSSGVKAELTDKPTWIIDPVDGTLNFVHGYPNVCISIGLAINKEVVLGIISVPVPNLMFSAVKGCGAFLNGNPIHVSGCKDIKDALLALELSGAAGVSERIETCKKLVATFLQNAHGVRSAGSAAYNMATVALGGADCYFEIGIHAWDMAAGDIIVREAGGVVIDPSGGKFDIMSRRVICASSMELALQVGGMVDQHYPERDDA</sequence>
<dbReference type="EC" id="3.1.3.25" evidence="9"/>
<dbReference type="EMBL" id="JBBCAQ010000037">
    <property type="protein sequence ID" value="KAK7574246.1"/>
    <property type="molecule type" value="Genomic_DNA"/>
</dbReference>
<dbReference type="InterPro" id="IPR020550">
    <property type="entry name" value="Inositol_monophosphatase_CS"/>
</dbReference>
<feature type="binding site" evidence="8">
    <location>
        <position position="94"/>
    </location>
    <ligand>
        <name>Mg(2+)</name>
        <dbReference type="ChEBI" id="CHEBI:18420"/>
        <label>1</label>
        <note>catalytic</note>
    </ligand>
</feature>
<dbReference type="GO" id="GO:0046854">
    <property type="term" value="P:phosphatidylinositol phosphate biosynthetic process"/>
    <property type="evidence" value="ECO:0007669"/>
    <property type="project" value="InterPro"/>
</dbReference>
<feature type="binding site" evidence="8">
    <location>
        <position position="221"/>
    </location>
    <ligand>
        <name>Mg(2+)</name>
        <dbReference type="ChEBI" id="CHEBI:18420"/>
        <label>1</label>
        <note>catalytic</note>
    </ligand>
</feature>
<dbReference type="GO" id="GO:0006020">
    <property type="term" value="P:inositol metabolic process"/>
    <property type="evidence" value="ECO:0007669"/>
    <property type="project" value="TreeGrafter"/>
</dbReference>
<feature type="binding site" evidence="8">
    <location>
        <position position="71"/>
    </location>
    <ligand>
        <name>Mg(2+)</name>
        <dbReference type="ChEBI" id="CHEBI:18420"/>
        <label>1</label>
        <note>catalytic</note>
    </ligand>
</feature>
<dbReference type="Gene3D" id="3.40.190.80">
    <property type="match status" value="1"/>
</dbReference>
<keyword evidence="5 8" id="KW-0479">Metal-binding</keyword>
<dbReference type="InterPro" id="IPR020583">
    <property type="entry name" value="Inositol_monoP_metal-BS"/>
</dbReference>
<dbReference type="PRINTS" id="PR00378">
    <property type="entry name" value="LIIMPHPHTASE"/>
</dbReference>
<evidence type="ECO:0000256" key="1">
    <source>
        <dbReference type="ARBA" id="ARBA00001033"/>
    </source>
</evidence>
<dbReference type="PROSITE" id="PS00630">
    <property type="entry name" value="IMP_2"/>
    <property type="match status" value="1"/>
</dbReference>
<dbReference type="FunFam" id="3.30.540.10:FF:000004">
    <property type="entry name" value="Inositol-1-monophosphatase"/>
    <property type="match status" value="1"/>
</dbReference>
<accession>A0AAN9TK79</accession>
<gene>
    <name evidence="10" type="ORF">V9T40_011437</name>
</gene>
<dbReference type="Gene3D" id="3.30.540.10">
    <property type="entry name" value="Fructose-1,6-Bisphosphatase, subunit A, domain 1"/>
    <property type="match status" value="1"/>
</dbReference>
<evidence type="ECO:0000256" key="4">
    <source>
        <dbReference type="ARBA" id="ARBA00009759"/>
    </source>
</evidence>
<dbReference type="Pfam" id="PF00459">
    <property type="entry name" value="Inositol_P"/>
    <property type="match status" value="1"/>
</dbReference>
<dbReference type="FunFam" id="3.40.190.80:FF:000002">
    <property type="entry name" value="Inositol-1-monophosphatase"/>
    <property type="match status" value="1"/>
</dbReference>
<protein>
    <recommendedName>
        <fullName evidence="9">Inositol-1-monophosphatase</fullName>
        <ecNumber evidence="9">3.1.3.25</ecNumber>
    </recommendedName>
</protein>
<comment type="similarity">
    <text evidence="4 9">Belongs to the inositol monophosphatase superfamily.</text>
</comment>
<dbReference type="SUPFAM" id="SSF56655">
    <property type="entry name" value="Carbohydrate phosphatase"/>
    <property type="match status" value="1"/>
</dbReference>
<dbReference type="InterPro" id="IPR000760">
    <property type="entry name" value="Inositol_monophosphatase-like"/>
</dbReference>
<keyword evidence="7 8" id="KW-0460">Magnesium</keyword>
<evidence type="ECO:0000256" key="5">
    <source>
        <dbReference type="ARBA" id="ARBA00022723"/>
    </source>
</evidence>
<evidence type="ECO:0000256" key="9">
    <source>
        <dbReference type="RuleBase" id="RU364068"/>
    </source>
</evidence>
<dbReference type="CDD" id="cd01639">
    <property type="entry name" value="IMPase"/>
    <property type="match status" value="1"/>
</dbReference>
<reference evidence="10 11" key="1">
    <citation type="submission" date="2024-03" db="EMBL/GenBank/DDBJ databases">
        <title>Adaptation during the transition from Ophiocordyceps entomopathogen to insect associate is accompanied by gene loss and intensified selection.</title>
        <authorList>
            <person name="Ward C.M."/>
            <person name="Onetto C.A."/>
            <person name="Borneman A.R."/>
        </authorList>
    </citation>
    <scope>NUCLEOTIDE SEQUENCE [LARGE SCALE GENOMIC DNA]</scope>
    <source>
        <strain evidence="10">AWRI1</strain>
        <tissue evidence="10">Single Adult Female</tissue>
    </source>
</reference>